<evidence type="ECO:0000256" key="6">
    <source>
        <dbReference type="ARBA" id="ARBA00023136"/>
    </source>
</evidence>
<dbReference type="PANTHER" id="PTHR23119">
    <property type="entry name" value="DISCS LARGE"/>
    <property type="match status" value="1"/>
</dbReference>
<dbReference type="EMBL" id="BC155513">
    <property type="protein sequence ID" value="AAI55514.1"/>
    <property type="molecule type" value="mRNA"/>
</dbReference>
<keyword evidence="2 10" id="KW-0812">Transmembrane</keyword>
<accession>A9JTW3</accession>
<sequence>MSAGALAAVEEIALTRGPSGLGFNIIGGTDQDYIAHDSGIYVSSIKEKGSAAADGRLQEGDQILEVNGVKLEDLLHSAAVDLFRNAGEHVVLKVRHKVQNQQNGPLSTRSERDSEDSSLAMLAIPVLLSVAAFAIFAIVKYRQRM</sequence>
<evidence type="ECO:0000313" key="13">
    <source>
        <dbReference type="Ensembl" id="ENSXETP00000060046"/>
    </source>
</evidence>
<proteinExistence type="evidence at transcript level"/>
<evidence type="ECO:0000256" key="9">
    <source>
        <dbReference type="ARBA" id="ARBA00075222"/>
    </source>
</evidence>
<dbReference type="RefSeq" id="NP_001106384.1">
    <property type="nucleotide sequence ID" value="NM_001112913.1"/>
</dbReference>
<feature type="domain" description="PDZ" evidence="11">
    <location>
        <begin position="11"/>
        <end position="98"/>
    </location>
</feature>
<dbReference type="STRING" id="8364.ENSXETP00000038871"/>
<dbReference type="PROSITE" id="PS50106">
    <property type="entry name" value="PDZ"/>
    <property type="match status" value="1"/>
</dbReference>
<evidence type="ECO:0000256" key="4">
    <source>
        <dbReference type="ARBA" id="ARBA00022989"/>
    </source>
</evidence>
<dbReference type="GeneTree" id="ENSGT00830000128402"/>
<evidence type="ECO:0000313" key="14">
    <source>
        <dbReference type="Proteomes" id="UP000008143"/>
    </source>
</evidence>
<dbReference type="AGR" id="Xenbase:XB-GENE-954530"/>
<reference evidence="13" key="4">
    <citation type="submission" date="2020-05" db="UniProtKB">
        <authorList>
            <consortium name="Ensembl"/>
        </authorList>
    </citation>
    <scope>IDENTIFICATION</scope>
</reference>
<dbReference type="CDD" id="cd06709">
    <property type="entry name" value="PDZ_SYNJ2BP-like"/>
    <property type="match status" value="1"/>
</dbReference>
<dbReference type="GeneID" id="100127193"/>
<name>A9JTW3_XENTR</name>
<dbReference type="OrthoDB" id="123971at2759"/>
<keyword evidence="14" id="KW-1185">Reference proteome</keyword>
<evidence type="ECO:0000256" key="1">
    <source>
        <dbReference type="ARBA" id="ARBA00004294"/>
    </source>
</evidence>
<evidence type="ECO:0000256" key="2">
    <source>
        <dbReference type="ARBA" id="ARBA00022692"/>
    </source>
</evidence>
<dbReference type="OMA" id="FRNAGCD"/>
<evidence type="ECO:0000256" key="10">
    <source>
        <dbReference type="SAM" id="Phobius"/>
    </source>
</evidence>
<dbReference type="Proteomes" id="UP000008143">
    <property type="component" value="Chromosome 8"/>
</dbReference>
<evidence type="ECO:0000256" key="8">
    <source>
        <dbReference type="ARBA" id="ARBA00070337"/>
    </source>
</evidence>
<dbReference type="GO" id="GO:0005741">
    <property type="term" value="C:mitochondrial outer membrane"/>
    <property type="evidence" value="ECO:0007669"/>
    <property type="project" value="UniProtKB-SubCell"/>
</dbReference>
<dbReference type="AlphaFoldDB" id="A9JTW3"/>
<dbReference type="KEGG" id="xtr:100127193"/>
<dbReference type="PaxDb" id="8364-ENSXETP00000059150"/>
<evidence type="ECO:0000313" key="12">
    <source>
        <dbReference type="EMBL" id="AAI55514.1"/>
    </source>
</evidence>
<dbReference type="Bgee" id="ENSXETG00000033493">
    <property type="expression patterns" value="Expressed in skeletal muscle tissue and 13 other cell types or tissues"/>
</dbReference>
<evidence type="ECO:0000256" key="7">
    <source>
        <dbReference type="ARBA" id="ARBA00063547"/>
    </source>
</evidence>
<comment type="subcellular location">
    <subcellularLocation>
        <location evidence="1">Mitochondrion outer membrane</location>
    </subcellularLocation>
</comment>
<dbReference type="HOGENOM" id="CLU_149433_1_0_1"/>
<evidence type="ECO:0000259" key="11">
    <source>
        <dbReference type="PROSITE" id="PS50106"/>
    </source>
</evidence>
<dbReference type="InterPro" id="IPR050614">
    <property type="entry name" value="Synaptic_Scaffolding_LAP-MAGUK"/>
</dbReference>
<dbReference type="InterPro" id="IPR001478">
    <property type="entry name" value="PDZ"/>
</dbReference>
<dbReference type="PANTHER" id="PTHR23119:SF51">
    <property type="entry name" value="DISKS LARGE 1 TUMOR SUPPRESSOR PROTEIN"/>
    <property type="match status" value="1"/>
</dbReference>
<dbReference type="Ensembl" id="ENSXETT00000063155">
    <property type="protein sequence ID" value="ENSXETP00000060046"/>
    <property type="gene ID" value="ENSXETG00000033493"/>
</dbReference>
<keyword evidence="6 10" id="KW-0472">Membrane</keyword>
<dbReference type="SMART" id="SM00228">
    <property type="entry name" value="PDZ"/>
    <property type="match status" value="1"/>
</dbReference>
<dbReference type="Gene3D" id="2.30.42.10">
    <property type="match status" value="1"/>
</dbReference>
<keyword evidence="5" id="KW-0496">Mitochondrion</keyword>
<evidence type="ECO:0000313" key="15">
    <source>
        <dbReference type="RefSeq" id="NP_001106384.1"/>
    </source>
</evidence>
<comment type="subunit">
    <text evidence="7">Binds (via the PDZ domain) to isoform 2A of SYNJ2 (via the unique motif in the C-terminus). Interacts (via C-terminus) with RALBP1. Interacts (via PDZ domain) with ACVR2A (via C-terminus) and ACVR2B (via C-terminus). Forms a ternary complex with ACVR2A and RALBP1. Interacts with MAPK12. Interacts with DLL1; enhances DLL1 protein stability, and promotes notch signaling in endothelial cells.</text>
</comment>
<dbReference type="InterPro" id="IPR036034">
    <property type="entry name" value="PDZ_sf"/>
</dbReference>
<gene>
    <name evidence="12 13 15 16" type="primary">synj2bp</name>
    <name evidence="15" type="synonym">arip2</name>
    <name evidence="15" type="synonym">omp25</name>
    <name evidence="15" type="synonym">sybj2bp</name>
</gene>
<dbReference type="CTD" id="55333"/>
<reference evidence="15" key="1">
    <citation type="journal article" date="2002" name="Dev. Dyn.">
        <title>Genetic and genomic tools for Xenopus research: The NIH Xenopus initiative.</title>
        <authorList>
            <person name="Klein S.L."/>
            <person name="Strausberg R.L."/>
            <person name="Wagner L."/>
            <person name="Pontius J."/>
            <person name="Clifton S.W."/>
            <person name="Richardson P."/>
        </authorList>
    </citation>
    <scope>NUCLEOTIDE SEQUENCE</scope>
</reference>
<dbReference type="SUPFAM" id="SSF50156">
    <property type="entry name" value="PDZ domain-like"/>
    <property type="match status" value="1"/>
</dbReference>
<dbReference type="Xenbase" id="XB-GENE-954530">
    <property type="gene designation" value="synj2bp"/>
</dbReference>
<reference evidence="15" key="5">
    <citation type="submission" date="2025-04" db="UniProtKB">
        <authorList>
            <consortium name="RefSeq"/>
        </authorList>
    </citation>
    <scope>IDENTIFICATION</scope>
</reference>
<keyword evidence="4 10" id="KW-1133">Transmembrane helix</keyword>
<keyword evidence="3" id="KW-1000">Mitochondrion outer membrane</keyword>
<feature type="transmembrane region" description="Helical" evidence="10">
    <location>
        <begin position="119"/>
        <end position="139"/>
    </location>
</feature>
<dbReference type="Pfam" id="PF00595">
    <property type="entry name" value="PDZ"/>
    <property type="match status" value="1"/>
</dbReference>
<reference evidence="13" key="3">
    <citation type="journal article" date="2010" name="Science">
        <title>The genome of the Western clawed frog Xenopus tropicalis.</title>
        <authorList>
            <person name="Hellsten U."/>
            <person name="Harland R.M."/>
            <person name="Gilchrist M.J."/>
            <person name="Hendrix D."/>
            <person name="Jurka J."/>
            <person name="Kapitonov V."/>
            <person name="Ovcharenko I."/>
            <person name="Putnam N.H."/>
            <person name="Shu S."/>
            <person name="Taher L."/>
            <person name="Blitz I.L."/>
            <person name="Blumberg B."/>
            <person name="Dichmann D.S."/>
            <person name="Dubchak I."/>
            <person name="Amaya E."/>
            <person name="Detter J.C."/>
            <person name="Fletcher R."/>
            <person name="Gerhard D.S."/>
            <person name="Goodstein D."/>
            <person name="Graves T."/>
            <person name="Grigoriev I.V."/>
            <person name="Grimwood J."/>
            <person name="Kawashima T."/>
            <person name="Lindquist E."/>
            <person name="Lucas S.M."/>
            <person name="Mead P.E."/>
            <person name="Mitros T."/>
            <person name="Ogino H."/>
            <person name="Ohta Y."/>
            <person name="Poliakov A.V."/>
            <person name="Pollet N."/>
            <person name="Robert J."/>
            <person name="Salamov A."/>
            <person name="Sater A.K."/>
            <person name="Schmutz J."/>
            <person name="Terry A."/>
            <person name="Vize P.D."/>
            <person name="Warren W.C."/>
            <person name="Wells D."/>
            <person name="Wills A."/>
            <person name="Wilson R.K."/>
            <person name="Zimmerman L.B."/>
            <person name="Zorn A.M."/>
            <person name="Grainger R."/>
            <person name="Grammer T."/>
            <person name="Khokha M.K."/>
            <person name="Richardson P.M."/>
            <person name="Rokhsar D.S."/>
        </authorList>
    </citation>
    <scope>NUCLEOTIDE SEQUENCE [LARGE SCALE GENOMIC DNA]</scope>
    <source>
        <strain evidence="13">Nigerian</strain>
    </source>
</reference>
<reference evidence="12" key="2">
    <citation type="submission" date="2007-11" db="EMBL/GenBank/DDBJ databases">
        <authorList>
            <consortium name="NIH - Xenopus Gene Collection (XGC) project"/>
        </authorList>
    </citation>
    <scope>NUCLEOTIDE SEQUENCE [LARGE SCALE MRNA]</scope>
    <source>
        <strain evidence="12">N6</strain>
        <tissue evidence="12">Lung</tissue>
    </source>
</reference>
<dbReference type="FunFam" id="2.30.42.10:FF:000161">
    <property type="entry name" value="Synaptojanin-2-binding protein"/>
    <property type="match status" value="1"/>
</dbReference>
<evidence type="ECO:0000256" key="3">
    <source>
        <dbReference type="ARBA" id="ARBA00022787"/>
    </source>
</evidence>
<evidence type="ECO:0000313" key="16">
    <source>
        <dbReference type="Xenbase" id="XB-GENE-954530"/>
    </source>
</evidence>
<organism evidence="12">
    <name type="scientific">Xenopus tropicalis</name>
    <name type="common">Western clawed frog</name>
    <name type="synonym">Silurana tropicalis</name>
    <dbReference type="NCBI Taxonomy" id="8364"/>
    <lineage>
        <taxon>Eukaryota</taxon>
        <taxon>Metazoa</taxon>
        <taxon>Chordata</taxon>
        <taxon>Craniata</taxon>
        <taxon>Vertebrata</taxon>
        <taxon>Euteleostomi</taxon>
        <taxon>Amphibia</taxon>
        <taxon>Batrachia</taxon>
        <taxon>Anura</taxon>
        <taxon>Pipoidea</taxon>
        <taxon>Pipidae</taxon>
        <taxon>Xenopodinae</taxon>
        <taxon>Xenopus</taxon>
        <taxon>Silurana</taxon>
    </lineage>
</organism>
<evidence type="ECO:0000256" key="5">
    <source>
        <dbReference type="ARBA" id="ARBA00023128"/>
    </source>
</evidence>
<protein>
    <recommendedName>
        <fullName evidence="8">Synaptojanin-2-binding protein</fullName>
    </recommendedName>
    <alternativeName>
        <fullName evidence="9">Mitochondrial outer membrane protein 25</fullName>
    </alternativeName>
</protein>